<accession>A0A6C0CCH5</accession>
<proteinExistence type="predicted"/>
<dbReference type="SUPFAM" id="SSF54001">
    <property type="entry name" value="Cysteine proteinases"/>
    <property type="match status" value="1"/>
</dbReference>
<protein>
    <submittedName>
        <fullName evidence="1">Uncharacterized protein</fullName>
    </submittedName>
</protein>
<dbReference type="EMBL" id="MN739382">
    <property type="protein sequence ID" value="QHT01852.1"/>
    <property type="molecule type" value="Genomic_DNA"/>
</dbReference>
<dbReference type="AlphaFoldDB" id="A0A6C0CCH5"/>
<reference evidence="1" key="1">
    <citation type="journal article" date="2020" name="Nature">
        <title>Giant virus diversity and host interactions through global metagenomics.</title>
        <authorList>
            <person name="Schulz F."/>
            <person name="Roux S."/>
            <person name="Paez-Espino D."/>
            <person name="Jungbluth S."/>
            <person name="Walsh D.A."/>
            <person name="Denef V.J."/>
            <person name="McMahon K.D."/>
            <person name="Konstantinidis K.T."/>
            <person name="Eloe-Fadrosh E.A."/>
            <person name="Kyrpides N.C."/>
            <person name="Woyke T."/>
        </authorList>
    </citation>
    <scope>NUCLEOTIDE SEQUENCE</scope>
    <source>
        <strain evidence="1">GVMAG-M-3300020523-10</strain>
    </source>
</reference>
<organism evidence="1">
    <name type="scientific">viral metagenome</name>
    <dbReference type="NCBI Taxonomy" id="1070528"/>
    <lineage>
        <taxon>unclassified sequences</taxon>
        <taxon>metagenomes</taxon>
        <taxon>organismal metagenomes</taxon>
    </lineage>
</organism>
<evidence type="ECO:0000313" key="1">
    <source>
        <dbReference type="EMBL" id="QHT01852.1"/>
    </source>
</evidence>
<sequence>MSYVRKVSPYSTNQGDEGTCWAHAMSRLISRLIKIYFSGLQDLNSKFDDPIWFYEGELLDEYYDTTNCSTEHTIFHCIAEAQDVYKRKEQSFSMHKPLKQVINWESENLSALLFHFIFNSIKNKYCHLLYKPQRGLAGPIFNFFKLIRRSISEEKIKVLLKYNDYQDIQPPTPPSSPSSPEEELYSDYNDYASSKAYRDMVAGAKGGGLIKPTYRQVQENKVNFSRLITKLAYIFKLLRIALRKNTLTINLFMSMDLNSFVHLNPKSGFPYNHPTFNTESASHAIFLPSKQSNFFFGKPMWLKTIIQVLGRGLYVLLDIYVHTILITGIEDEFLIVKNSWGSNRDWILPDEVKFIVDNKLSIATLIEHSKLVKFAVELVYIDFEIMNNRIITKRKLPNKSIIHNLQKTAKSWFPHFGMGKKATLKKLKHKYNKLIKNGKTSKMFKN</sequence>
<dbReference type="InterPro" id="IPR038765">
    <property type="entry name" value="Papain-like_cys_pep_sf"/>
</dbReference>
<name>A0A6C0CCH5_9ZZZZ</name>